<evidence type="ECO:0000313" key="8">
    <source>
        <dbReference type="Proteomes" id="UP000315677"/>
    </source>
</evidence>
<dbReference type="RefSeq" id="WP_170231599.1">
    <property type="nucleotide sequence ID" value="NZ_VFPA01000004.1"/>
</dbReference>
<dbReference type="SUPFAM" id="SSF52833">
    <property type="entry name" value="Thioredoxin-like"/>
    <property type="match status" value="1"/>
</dbReference>
<evidence type="ECO:0000256" key="3">
    <source>
        <dbReference type="ARBA" id="ARBA00022630"/>
    </source>
</evidence>
<dbReference type="EMBL" id="VFPA01000004">
    <property type="protein sequence ID" value="TQM05892.1"/>
    <property type="molecule type" value="Genomic_DNA"/>
</dbReference>
<proteinExistence type="inferred from homology"/>
<dbReference type="GO" id="GO:0016709">
    <property type="term" value="F:oxidoreductase activity, acting on paired donors, with incorporation or reduction of molecular oxygen, NAD(P)H as one donor, and incorporation of one atom of oxygen"/>
    <property type="evidence" value="ECO:0007669"/>
    <property type="project" value="UniProtKB-ARBA"/>
</dbReference>
<gene>
    <name evidence="7" type="ORF">FB558_6114</name>
</gene>
<name>A0A543D993_9PSEU</name>
<feature type="compositionally biased region" description="Basic and acidic residues" evidence="5">
    <location>
        <begin position="553"/>
        <end position="564"/>
    </location>
</feature>
<dbReference type="AlphaFoldDB" id="A0A543D993"/>
<evidence type="ECO:0000313" key="7">
    <source>
        <dbReference type="EMBL" id="TQM05892.1"/>
    </source>
</evidence>
<sequence>MGVGDGVLVVGAGPTGLVLAAELARRGVLPRVVDAGPADVAESRAVAVAARSLELLDDLGLAAAAVAEGVPLRALNFYRGTRLVAELDTTAVDSPFPMDLCLAQWQTTQLLRDRVAELGVQIEWNTRVAAHDASASGVSVDLVHADGDTERCRVDWLVGCDGSRSTVRDTAGIGWRTADLHRGFILGDVTAPWDLARDRFHVWFARGGLVAAFPMPGGYWRILASTPDDRPPRPPGLPHFAAAVAERTPADPRLSDLRWSSAFVAREGLAERFRAGRVLLAGDAAHSHSPIGGQGMNTGMQDAYNLGWKLALVATGRAGASLLDSYGAERRPVAQTVVRATSTATRVATGNGLVARRARQYALGMLSRLNTVQQGFANAIGEHLVNYRGSDLVAQQWSSPRRRPWSAGDGTGPEAGEVVRDAYLESRSGPVALRHLLRDPGHHLVLFAADEADARTLTAWKAAAEEVMAGHGQVLLVTRGHLPTAPVEAVFADVRSEAHNRYGVRRPSLYLIRPDKYVAHRVDDVDLAAVRRYFQVLAGAPAPRPAGRAGALDPRHREGGDRLDQTVADAGSLPPASRIVR</sequence>
<keyword evidence="3" id="KW-0285">Flavoprotein</keyword>
<evidence type="ECO:0000259" key="6">
    <source>
        <dbReference type="Pfam" id="PF01494"/>
    </source>
</evidence>
<dbReference type="InterPro" id="IPR002938">
    <property type="entry name" value="FAD-bd"/>
</dbReference>
<protein>
    <submittedName>
        <fullName evidence="7">2-polyprenyl-6-methoxyphenol hydroxylase-like FAD-dependent oxidoreductase</fullName>
    </submittedName>
</protein>
<dbReference type="SUPFAM" id="SSF51905">
    <property type="entry name" value="FAD/NAD(P)-binding domain"/>
    <property type="match status" value="1"/>
</dbReference>
<dbReference type="Gene3D" id="3.30.70.2450">
    <property type="match status" value="1"/>
</dbReference>
<accession>A0A543D993</accession>
<dbReference type="Pfam" id="PF01494">
    <property type="entry name" value="FAD_binding_3"/>
    <property type="match status" value="1"/>
</dbReference>
<organism evidence="7 8">
    <name type="scientific">Pseudonocardia kunmingensis</name>
    <dbReference type="NCBI Taxonomy" id="630975"/>
    <lineage>
        <taxon>Bacteria</taxon>
        <taxon>Bacillati</taxon>
        <taxon>Actinomycetota</taxon>
        <taxon>Actinomycetes</taxon>
        <taxon>Pseudonocardiales</taxon>
        <taxon>Pseudonocardiaceae</taxon>
        <taxon>Pseudonocardia</taxon>
    </lineage>
</organism>
<dbReference type="PANTHER" id="PTHR43004:SF19">
    <property type="entry name" value="BINDING MONOOXYGENASE, PUTATIVE (JCVI)-RELATED"/>
    <property type="match status" value="1"/>
</dbReference>
<dbReference type="Gene3D" id="3.50.50.60">
    <property type="entry name" value="FAD/NAD(P)-binding domain"/>
    <property type="match status" value="1"/>
</dbReference>
<dbReference type="InterPro" id="IPR036188">
    <property type="entry name" value="FAD/NAD-bd_sf"/>
</dbReference>
<comment type="cofactor">
    <cofactor evidence="1">
        <name>FAD</name>
        <dbReference type="ChEBI" id="CHEBI:57692"/>
    </cofactor>
</comment>
<dbReference type="InterPro" id="IPR050641">
    <property type="entry name" value="RIFMO-like"/>
</dbReference>
<evidence type="ECO:0000256" key="2">
    <source>
        <dbReference type="ARBA" id="ARBA00007801"/>
    </source>
</evidence>
<dbReference type="Proteomes" id="UP000315677">
    <property type="component" value="Unassembled WGS sequence"/>
</dbReference>
<evidence type="ECO:0000256" key="4">
    <source>
        <dbReference type="ARBA" id="ARBA00022827"/>
    </source>
</evidence>
<comment type="caution">
    <text evidence="7">The sequence shown here is derived from an EMBL/GenBank/DDBJ whole genome shotgun (WGS) entry which is preliminary data.</text>
</comment>
<reference evidence="7 8" key="1">
    <citation type="submission" date="2019-06" db="EMBL/GenBank/DDBJ databases">
        <title>Sequencing the genomes of 1000 actinobacteria strains.</title>
        <authorList>
            <person name="Klenk H.-P."/>
        </authorList>
    </citation>
    <scope>NUCLEOTIDE SEQUENCE [LARGE SCALE GENOMIC DNA]</scope>
    <source>
        <strain evidence="7 8">DSM 45301</strain>
    </source>
</reference>
<feature type="region of interest" description="Disordered" evidence="5">
    <location>
        <begin position="543"/>
        <end position="581"/>
    </location>
</feature>
<feature type="domain" description="FAD-binding" evidence="6">
    <location>
        <begin position="7"/>
        <end position="340"/>
    </location>
</feature>
<dbReference type="GO" id="GO:0071949">
    <property type="term" value="F:FAD binding"/>
    <property type="evidence" value="ECO:0007669"/>
    <property type="project" value="InterPro"/>
</dbReference>
<evidence type="ECO:0000256" key="1">
    <source>
        <dbReference type="ARBA" id="ARBA00001974"/>
    </source>
</evidence>
<dbReference type="PRINTS" id="PR00420">
    <property type="entry name" value="RNGMNOXGNASE"/>
</dbReference>
<dbReference type="PANTHER" id="PTHR43004">
    <property type="entry name" value="TRK SYSTEM POTASSIUM UPTAKE PROTEIN"/>
    <property type="match status" value="1"/>
</dbReference>
<dbReference type="InterPro" id="IPR036249">
    <property type="entry name" value="Thioredoxin-like_sf"/>
</dbReference>
<evidence type="ECO:0000256" key="5">
    <source>
        <dbReference type="SAM" id="MobiDB-lite"/>
    </source>
</evidence>
<dbReference type="Gene3D" id="3.40.30.120">
    <property type="match status" value="1"/>
</dbReference>
<keyword evidence="8" id="KW-1185">Reference proteome</keyword>
<comment type="similarity">
    <text evidence="2">Belongs to the PheA/TfdB FAD monooxygenase family.</text>
</comment>
<keyword evidence="4" id="KW-0274">FAD</keyword>